<proteinExistence type="predicted"/>
<protein>
    <submittedName>
        <fullName evidence="1">Uncharacterized protein</fullName>
    </submittedName>
</protein>
<dbReference type="OrthoDB" id="8242547at2"/>
<sequence length="130" mass="14425">MNSLKSTEGHRRLLRAWQLAILRFAITLDDSDRLNVAGVAAEVDRLGAGRAGSSLHFFRRTSSELCAAVLGQRENSETILKRFHAEVDEPRLKLALAAVLGIGPETIPIKRRPKLEDNLFRGLPSRKARA</sequence>
<dbReference type="Proteomes" id="UP000076959">
    <property type="component" value="Unassembled WGS sequence"/>
</dbReference>
<reference evidence="1 2" key="1">
    <citation type="submission" date="2016-03" db="EMBL/GenBank/DDBJ databases">
        <title>Draft Genome Sequence of the Strain BR 10245 (Bradyrhizobium sp.) isolated from nodules of Centrolobium paraense.</title>
        <authorList>
            <person name="Simoes-Araujo J.L.Sr."/>
            <person name="Barauna A.C."/>
            <person name="Silva K."/>
            <person name="Zilli J.E."/>
        </authorList>
    </citation>
    <scope>NUCLEOTIDE SEQUENCE [LARGE SCALE GENOMIC DNA]</scope>
    <source>
        <strain evidence="1 2">BR 10245</strain>
    </source>
</reference>
<name>A0A176Z184_9BRAD</name>
<dbReference type="STRING" id="1505087.AYJ54_44620"/>
<organism evidence="1 2">
    <name type="scientific">Bradyrhizobium centrolobii</name>
    <dbReference type="NCBI Taxonomy" id="1505087"/>
    <lineage>
        <taxon>Bacteria</taxon>
        <taxon>Pseudomonadati</taxon>
        <taxon>Pseudomonadota</taxon>
        <taxon>Alphaproteobacteria</taxon>
        <taxon>Hyphomicrobiales</taxon>
        <taxon>Nitrobacteraceae</taxon>
        <taxon>Bradyrhizobium</taxon>
    </lineage>
</organism>
<dbReference type="EMBL" id="LUUB01000036">
    <property type="protein sequence ID" value="OAF13415.1"/>
    <property type="molecule type" value="Genomic_DNA"/>
</dbReference>
<evidence type="ECO:0000313" key="1">
    <source>
        <dbReference type="EMBL" id="OAF13415.1"/>
    </source>
</evidence>
<gene>
    <name evidence="1" type="ORF">AYJ54_44620</name>
</gene>
<accession>A0A176Z184</accession>
<dbReference type="AlphaFoldDB" id="A0A176Z184"/>
<keyword evidence="2" id="KW-1185">Reference proteome</keyword>
<evidence type="ECO:0000313" key="2">
    <source>
        <dbReference type="Proteomes" id="UP000076959"/>
    </source>
</evidence>
<dbReference type="RefSeq" id="WP_063698264.1">
    <property type="nucleotide sequence ID" value="NZ_LUUB01000036.1"/>
</dbReference>
<comment type="caution">
    <text evidence="1">The sequence shown here is derived from an EMBL/GenBank/DDBJ whole genome shotgun (WGS) entry which is preliminary data.</text>
</comment>